<dbReference type="AlphaFoldDB" id="A0A2M7UZ72"/>
<dbReference type="EMBL" id="PFPB01000007">
    <property type="protein sequence ID" value="PIZ89262.1"/>
    <property type="molecule type" value="Genomic_DNA"/>
</dbReference>
<gene>
    <name evidence="1" type="ORF">COX90_00290</name>
</gene>
<dbReference type="InterPro" id="IPR011990">
    <property type="entry name" value="TPR-like_helical_dom_sf"/>
</dbReference>
<proteinExistence type="predicted"/>
<dbReference type="SUPFAM" id="SSF48452">
    <property type="entry name" value="TPR-like"/>
    <property type="match status" value="1"/>
</dbReference>
<organism evidence="1 2">
    <name type="scientific">Candidatus Nealsonbacteria bacterium CG_4_10_14_0_2_um_filter_38_17</name>
    <dbReference type="NCBI Taxonomy" id="1974680"/>
    <lineage>
        <taxon>Bacteria</taxon>
        <taxon>Candidatus Nealsoniibacteriota</taxon>
    </lineage>
</organism>
<reference evidence="2" key="1">
    <citation type="submission" date="2017-09" db="EMBL/GenBank/DDBJ databases">
        <title>Depth-based differentiation of microbial function through sediment-hosted aquifers and enrichment of novel symbionts in the deep terrestrial subsurface.</title>
        <authorList>
            <person name="Probst A.J."/>
            <person name="Ladd B."/>
            <person name="Jarett J.K."/>
            <person name="Geller-Mcgrath D.E."/>
            <person name="Sieber C.M.K."/>
            <person name="Emerson J.B."/>
            <person name="Anantharaman K."/>
            <person name="Thomas B.C."/>
            <person name="Malmstrom R."/>
            <person name="Stieglmeier M."/>
            <person name="Klingl A."/>
            <person name="Woyke T."/>
            <person name="Ryan C.M."/>
            <person name="Banfield J.F."/>
        </authorList>
    </citation>
    <scope>NUCLEOTIDE SEQUENCE [LARGE SCALE GENOMIC DNA]</scope>
</reference>
<accession>A0A2M7UZ72</accession>
<evidence type="ECO:0000313" key="2">
    <source>
        <dbReference type="Proteomes" id="UP000230760"/>
    </source>
</evidence>
<dbReference type="Gene3D" id="1.25.40.10">
    <property type="entry name" value="Tetratricopeptide repeat domain"/>
    <property type="match status" value="1"/>
</dbReference>
<sequence length="89" mass="10207">MTQDPTNSTEAKARKAMLEMAKEWDKQKKTQHAVEGYEAVIEADPESKEADQAKDALMEIAKRYEQKGKKHSAYYLYHKFAEGRVGNND</sequence>
<dbReference type="Proteomes" id="UP000230760">
    <property type="component" value="Unassembled WGS sequence"/>
</dbReference>
<protein>
    <submittedName>
        <fullName evidence="1">Uncharacterized protein</fullName>
    </submittedName>
</protein>
<evidence type="ECO:0000313" key="1">
    <source>
        <dbReference type="EMBL" id="PIZ89262.1"/>
    </source>
</evidence>
<comment type="caution">
    <text evidence="1">The sequence shown here is derived from an EMBL/GenBank/DDBJ whole genome shotgun (WGS) entry which is preliminary data.</text>
</comment>
<name>A0A2M7UZ72_9BACT</name>